<dbReference type="Proteomes" id="UP000633509">
    <property type="component" value="Unassembled WGS sequence"/>
</dbReference>
<sequence>MATGKILAADIYRGKIMVRSFRECDGAVEGQERTSLTSYSDIPLI</sequence>
<name>A0ABR9MB92_9ACTN</name>
<proteinExistence type="predicted"/>
<evidence type="ECO:0000313" key="2">
    <source>
        <dbReference type="Proteomes" id="UP000633509"/>
    </source>
</evidence>
<protein>
    <submittedName>
        <fullName evidence="1">Uncharacterized protein</fullName>
    </submittedName>
</protein>
<comment type="caution">
    <text evidence="1">The sequence shown here is derived from an EMBL/GenBank/DDBJ whole genome shotgun (WGS) entry which is preliminary data.</text>
</comment>
<keyword evidence="2" id="KW-1185">Reference proteome</keyword>
<evidence type="ECO:0000313" key="1">
    <source>
        <dbReference type="EMBL" id="MBE1590183.1"/>
    </source>
</evidence>
<gene>
    <name evidence="1" type="ORF">H4W80_008441</name>
</gene>
<reference evidence="1 2" key="1">
    <citation type="submission" date="2020-10" db="EMBL/GenBank/DDBJ databases">
        <title>Sequencing the genomes of 1000 actinobacteria strains.</title>
        <authorList>
            <person name="Klenk H.-P."/>
        </authorList>
    </citation>
    <scope>NUCLEOTIDE SEQUENCE [LARGE SCALE GENOMIC DNA]</scope>
    <source>
        <strain evidence="1 2">DSM 43173</strain>
    </source>
</reference>
<dbReference type="EMBL" id="JADBEK010000001">
    <property type="protein sequence ID" value="MBE1590183.1"/>
    <property type="molecule type" value="Genomic_DNA"/>
</dbReference>
<accession>A0ABR9MB92</accession>
<organism evidence="1 2">
    <name type="scientific">Nonomuraea angiospora</name>
    <dbReference type="NCBI Taxonomy" id="46172"/>
    <lineage>
        <taxon>Bacteria</taxon>
        <taxon>Bacillati</taxon>
        <taxon>Actinomycetota</taxon>
        <taxon>Actinomycetes</taxon>
        <taxon>Streptosporangiales</taxon>
        <taxon>Streptosporangiaceae</taxon>
        <taxon>Nonomuraea</taxon>
    </lineage>
</organism>